<evidence type="ECO:0000313" key="1">
    <source>
        <dbReference type="EMBL" id="GES98075.1"/>
    </source>
</evidence>
<dbReference type="OrthoDB" id="5600060at2759"/>
<dbReference type="AlphaFoldDB" id="A0A8H3QZE6"/>
<gene>
    <name evidence="1" type="ORF">RCL2_002463400</name>
</gene>
<comment type="caution">
    <text evidence="1">The sequence shown here is derived from an EMBL/GenBank/DDBJ whole genome shotgun (WGS) entry which is preliminary data.</text>
</comment>
<dbReference type="EMBL" id="BLAL01000262">
    <property type="protein sequence ID" value="GES98075.1"/>
    <property type="molecule type" value="Genomic_DNA"/>
</dbReference>
<sequence length="105" mass="12466">MLWEPRALFGRLECCALLISVFNRQDRKAVGLGIGCKYKGKKDHDGTRLENIFMEVGTNNIEMYILSLFRFSNRSSYDEERYSNILEWMCIERQQKMYLLDNLMP</sequence>
<protein>
    <submittedName>
        <fullName evidence="1">Uncharacterized protein</fullName>
    </submittedName>
</protein>
<evidence type="ECO:0000313" key="2">
    <source>
        <dbReference type="Proteomes" id="UP000615446"/>
    </source>
</evidence>
<proteinExistence type="predicted"/>
<accession>A0A8H3QZE6</accession>
<reference evidence="1" key="1">
    <citation type="submission" date="2019-10" db="EMBL/GenBank/DDBJ databases">
        <title>Conservation and host-specific expression of non-tandemly repeated heterogenous ribosome RNA gene in arbuscular mycorrhizal fungi.</title>
        <authorList>
            <person name="Maeda T."/>
            <person name="Kobayashi Y."/>
            <person name="Nakagawa T."/>
            <person name="Ezawa T."/>
            <person name="Yamaguchi K."/>
            <person name="Bino T."/>
            <person name="Nishimoto Y."/>
            <person name="Shigenobu S."/>
            <person name="Kawaguchi M."/>
        </authorList>
    </citation>
    <scope>NUCLEOTIDE SEQUENCE</scope>
    <source>
        <strain evidence="1">HR1</strain>
    </source>
</reference>
<organism evidence="1 2">
    <name type="scientific">Rhizophagus clarus</name>
    <dbReference type="NCBI Taxonomy" id="94130"/>
    <lineage>
        <taxon>Eukaryota</taxon>
        <taxon>Fungi</taxon>
        <taxon>Fungi incertae sedis</taxon>
        <taxon>Mucoromycota</taxon>
        <taxon>Glomeromycotina</taxon>
        <taxon>Glomeromycetes</taxon>
        <taxon>Glomerales</taxon>
        <taxon>Glomeraceae</taxon>
        <taxon>Rhizophagus</taxon>
    </lineage>
</organism>
<dbReference type="Proteomes" id="UP000615446">
    <property type="component" value="Unassembled WGS sequence"/>
</dbReference>
<name>A0A8H3QZE6_9GLOM</name>